<dbReference type="EMBL" id="JAOQAZ010000024">
    <property type="protein sequence ID" value="KAJ4253338.1"/>
    <property type="molecule type" value="Genomic_DNA"/>
</dbReference>
<comment type="caution">
    <text evidence="2">The sequence shown here is derived from an EMBL/GenBank/DDBJ whole genome shotgun (WGS) entry which is preliminary data.</text>
</comment>
<name>A0A9W8RRC9_9HYPO</name>
<dbReference type="OrthoDB" id="5104461at2759"/>
<keyword evidence="3" id="KW-1185">Reference proteome</keyword>
<evidence type="ECO:0000313" key="3">
    <source>
        <dbReference type="Proteomes" id="UP001152049"/>
    </source>
</evidence>
<keyword evidence="1" id="KW-0732">Signal</keyword>
<sequence>MVSLQFILLTLLAIPSSANPTPQDLEKRKLACTNSKVKAFSSSASKVASKEVKSFCSSYLHYKRKTKTVTSTHTYDDWDYTTITSGTGTAVEIETASATGTWTWTQTVGVFPDLKKRELEKRNAAYAPPPAPTKYIKADYQGKALGFPASVTTTTWTHYSDTTEESTKTYANPTNCGTPAQPTFFIQLREGNASRTDGYNNWYLSTTQGDRYSSWGYGGGEAPNVTKDKKRAVLVYLEAKTGFLRTVDGDRYLNNDYFLDLTLLRFNTKEWVDLTQYWYNKCKIVQVGKEKELICHAEGSPWDMRFFQTCPEYVEWYETPIVIGSRLFADGPVCYLKRLMVVDPCA</sequence>
<accession>A0A9W8RRC9</accession>
<gene>
    <name evidence="2" type="ORF">NW762_010493</name>
</gene>
<feature type="signal peptide" evidence="1">
    <location>
        <begin position="1"/>
        <end position="18"/>
    </location>
</feature>
<evidence type="ECO:0000313" key="2">
    <source>
        <dbReference type="EMBL" id="KAJ4253338.1"/>
    </source>
</evidence>
<dbReference type="Proteomes" id="UP001152049">
    <property type="component" value="Unassembled WGS sequence"/>
</dbReference>
<organism evidence="2 3">
    <name type="scientific">Fusarium torreyae</name>
    <dbReference type="NCBI Taxonomy" id="1237075"/>
    <lineage>
        <taxon>Eukaryota</taxon>
        <taxon>Fungi</taxon>
        <taxon>Dikarya</taxon>
        <taxon>Ascomycota</taxon>
        <taxon>Pezizomycotina</taxon>
        <taxon>Sordariomycetes</taxon>
        <taxon>Hypocreomycetidae</taxon>
        <taxon>Hypocreales</taxon>
        <taxon>Nectriaceae</taxon>
        <taxon>Fusarium</taxon>
    </lineage>
</organism>
<proteinExistence type="predicted"/>
<dbReference type="AlphaFoldDB" id="A0A9W8RRC9"/>
<protein>
    <submittedName>
        <fullName evidence="2">Uncharacterized protein</fullName>
    </submittedName>
</protein>
<reference evidence="2" key="1">
    <citation type="submission" date="2022-09" db="EMBL/GenBank/DDBJ databases">
        <title>Fusarium specimens isolated from Avocado Roots.</title>
        <authorList>
            <person name="Stajich J."/>
            <person name="Roper C."/>
            <person name="Heimlech-Rivalta G."/>
        </authorList>
    </citation>
    <scope>NUCLEOTIDE SEQUENCE</scope>
    <source>
        <strain evidence="2">CF00136</strain>
    </source>
</reference>
<evidence type="ECO:0000256" key="1">
    <source>
        <dbReference type="SAM" id="SignalP"/>
    </source>
</evidence>
<feature type="chain" id="PRO_5040987933" evidence="1">
    <location>
        <begin position="19"/>
        <end position="346"/>
    </location>
</feature>